<feature type="region of interest" description="Disordered" evidence="8">
    <location>
        <begin position="376"/>
        <end position="396"/>
    </location>
</feature>
<dbReference type="PANTHER" id="PTHR22926">
    <property type="entry name" value="PHOSPHO-N-ACETYLMURAMOYL-PENTAPEPTIDE-TRANSFERASE"/>
    <property type="match status" value="1"/>
</dbReference>
<dbReference type="Proteomes" id="UP000265882">
    <property type="component" value="Unassembled WGS sequence"/>
</dbReference>
<sequence length="396" mass="44007">MWFLIYIYIFCISVLLSMALTKLMIAVSHRFQIYDLPAGRKNHERPIPYLGGVAIYVSFLGVVAVHMWLLHLLNDKIPLIANVARHLQYSVALGEKPAVLRALGIMAGGTLIFLAGLIDDVFSLRPRVKLAAQVLAGIIVVSFGVRLDIFISFPPVTWVATIFWIVLMVNAFNFLDNMDGLSAGVALIAALIFFFVVFPLHQTLTAAILLVIAGTLFGFLIYNFNPARIFMGDAGAMFIGFVLAALTVVGTFYMDDHMSPWGLFTPILILGVPIFDTVGVIYLRWKAHLPVYVGDNRHFSHRLVHLGMSKRDAVIFIYLVSFAVGVGATLLRYLRLSGAITLFVQTLGIFAIIILLMVADRNKRIIERWNNQNEPEEKKENGIHICEPTGKTSPSS</sequence>
<dbReference type="PANTHER" id="PTHR22926:SF3">
    <property type="entry name" value="UNDECAPRENYL-PHOSPHATE ALPHA-N-ACETYLGLUCOSAMINYL 1-PHOSPHATE TRANSFERASE"/>
    <property type="match status" value="1"/>
</dbReference>
<dbReference type="GO" id="GO:0016780">
    <property type="term" value="F:phosphotransferase activity, for other substituted phosphate groups"/>
    <property type="evidence" value="ECO:0007669"/>
    <property type="project" value="InterPro"/>
</dbReference>
<evidence type="ECO:0000256" key="1">
    <source>
        <dbReference type="ARBA" id="ARBA00004651"/>
    </source>
</evidence>
<comment type="cofactor">
    <cofactor evidence="7">
        <name>Mg(2+)</name>
        <dbReference type="ChEBI" id="CHEBI:18420"/>
    </cofactor>
</comment>
<dbReference type="AlphaFoldDB" id="A0A3A4NU27"/>
<reference evidence="10 11" key="1">
    <citation type="journal article" date="2017" name="ISME J.">
        <title>Energy and carbon metabolisms in a deep terrestrial subsurface fluid microbial community.</title>
        <authorList>
            <person name="Momper L."/>
            <person name="Jungbluth S.P."/>
            <person name="Lee M.D."/>
            <person name="Amend J.P."/>
        </authorList>
    </citation>
    <scope>NUCLEOTIDE SEQUENCE [LARGE SCALE GENOMIC DNA]</scope>
    <source>
        <strain evidence="10">SURF_5</strain>
    </source>
</reference>
<keyword evidence="4 9" id="KW-0812">Transmembrane</keyword>
<comment type="subcellular location">
    <subcellularLocation>
        <location evidence="1">Cell membrane</location>
        <topology evidence="1">Multi-pass membrane protein</topology>
    </subcellularLocation>
</comment>
<dbReference type="EMBL" id="QZKU01000041">
    <property type="protein sequence ID" value="RJP24068.1"/>
    <property type="molecule type" value="Genomic_DNA"/>
</dbReference>
<keyword evidence="7" id="KW-0479">Metal-binding</keyword>
<protein>
    <submittedName>
        <fullName evidence="10">Undecaprenyl/decaprenyl-phosphate alpha-N-acetylglucosaminyl 1-phosphate transferase</fullName>
    </submittedName>
</protein>
<accession>A0A3A4NU27</accession>
<evidence type="ECO:0000313" key="11">
    <source>
        <dbReference type="Proteomes" id="UP000265882"/>
    </source>
</evidence>
<dbReference type="CDD" id="cd06853">
    <property type="entry name" value="GT_WecA_like"/>
    <property type="match status" value="1"/>
</dbReference>
<feature type="transmembrane region" description="Helical" evidence="9">
    <location>
        <begin position="260"/>
        <end position="283"/>
    </location>
</feature>
<feature type="binding site" evidence="7">
    <location>
        <position position="173"/>
    </location>
    <ligand>
        <name>Mg(2+)</name>
        <dbReference type="ChEBI" id="CHEBI:18420"/>
    </ligand>
</feature>
<feature type="transmembrane region" description="Helical" evidence="9">
    <location>
        <begin position="47"/>
        <end position="69"/>
    </location>
</feature>
<keyword evidence="6 9" id="KW-0472">Membrane</keyword>
<dbReference type="GO" id="GO:0071555">
    <property type="term" value="P:cell wall organization"/>
    <property type="evidence" value="ECO:0007669"/>
    <property type="project" value="TreeGrafter"/>
</dbReference>
<evidence type="ECO:0000256" key="4">
    <source>
        <dbReference type="ARBA" id="ARBA00022692"/>
    </source>
</evidence>
<keyword evidence="2" id="KW-1003">Cell membrane</keyword>
<dbReference type="GO" id="GO:0044038">
    <property type="term" value="P:cell wall macromolecule biosynthetic process"/>
    <property type="evidence" value="ECO:0007669"/>
    <property type="project" value="TreeGrafter"/>
</dbReference>
<evidence type="ECO:0000256" key="9">
    <source>
        <dbReference type="SAM" id="Phobius"/>
    </source>
</evidence>
<dbReference type="GO" id="GO:0009103">
    <property type="term" value="P:lipopolysaccharide biosynthetic process"/>
    <property type="evidence" value="ECO:0007669"/>
    <property type="project" value="TreeGrafter"/>
</dbReference>
<evidence type="ECO:0000256" key="3">
    <source>
        <dbReference type="ARBA" id="ARBA00022679"/>
    </source>
</evidence>
<name>A0A3A4NU27_ABYX5</name>
<dbReference type="InterPro" id="IPR000715">
    <property type="entry name" value="Glycosyl_transferase_4"/>
</dbReference>
<organism evidence="10 11">
    <name type="scientific">Abyssobacteria bacterium (strain SURF_5)</name>
    <dbReference type="NCBI Taxonomy" id="2093360"/>
    <lineage>
        <taxon>Bacteria</taxon>
        <taxon>Pseudomonadati</taxon>
        <taxon>Candidatus Hydrogenedentota</taxon>
        <taxon>Candidatus Abyssobacteria</taxon>
    </lineage>
</organism>
<feature type="transmembrane region" description="Helical" evidence="9">
    <location>
        <begin position="180"/>
        <end position="198"/>
    </location>
</feature>
<proteinExistence type="predicted"/>
<gene>
    <name evidence="10" type="ORF">C4520_05085</name>
</gene>
<feature type="transmembrane region" description="Helical" evidence="9">
    <location>
        <begin position="313"/>
        <end position="334"/>
    </location>
</feature>
<evidence type="ECO:0000256" key="6">
    <source>
        <dbReference type="ARBA" id="ARBA00023136"/>
    </source>
</evidence>
<feature type="binding site" evidence="7">
    <location>
        <position position="233"/>
    </location>
    <ligand>
        <name>Mg(2+)</name>
        <dbReference type="ChEBI" id="CHEBI:18420"/>
    </ligand>
</feature>
<dbReference type="GO" id="GO:0046872">
    <property type="term" value="F:metal ion binding"/>
    <property type="evidence" value="ECO:0007669"/>
    <property type="project" value="UniProtKB-KW"/>
</dbReference>
<keyword evidence="3 10" id="KW-0808">Transferase</keyword>
<feature type="transmembrane region" description="Helical" evidence="9">
    <location>
        <begin position="234"/>
        <end position="254"/>
    </location>
</feature>
<feature type="transmembrane region" description="Helical" evidence="9">
    <location>
        <begin position="204"/>
        <end position="222"/>
    </location>
</feature>
<evidence type="ECO:0000256" key="5">
    <source>
        <dbReference type="ARBA" id="ARBA00022989"/>
    </source>
</evidence>
<dbReference type="Pfam" id="PF00953">
    <property type="entry name" value="Glycos_transf_4"/>
    <property type="match status" value="1"/>
</dbReference>
<keyword evidence="7" id="KW-0460">Magnesium</keyword>
<evidence type="ECO:0000256" key="8">
    <source>
        <dbReference type="SAM" id="MobiDB-lite"/>
    </source>
</evidence>
<feature type="transmembrane region" description="Helical" evidence="9">
    <location>
        <begin position="6"/>
        <end position="27"/>
    </location>
</feature>
<dbReference type="GO" id="GO:0005886">
    <property type="term" value="C:plasma membrane"/>
    <property type="evidence" value="ECO:0007669"/>
    <property type="project" value="UniProtKB-SubCell"/>
</dbReference>
<feature type="transmembrane region" description="Helical" evidence="9">
    <location>
        <begin position="157"/>
        <end position="175"/>
    </location>
</feature>
<evidence type="ECO:0000256" key="2">
    <source>
        <dbReference type="ARBA" id="ARBA00022475"/>
    </source>
</evidence>
<evidence type="ECO:0000256" key="7">
    <source>
        <dbReference type="PIRSR" id="PIRSR600715-1"/>
    </source>
</evidence>
<keyword evidence="5 9" id="KW-1133">Transmembrane helix</keyword>
<feature type="transmembrane region" description="Helical" evidence="9">
    <location>
        <begin position="130"/>
        <end position="151"/>
    </location>
</feature>
<feature type="transmembrane region" description="Helical" evidence="9">
    <location>
        <begin position="98"/>
        <end position="118"/>
    </location>
</feature>
<comment type="caution">
    <text evidence="10">The sequence shown here is derived from an EMBL/GenBank/DDBJ whole genome shotgun (WGS) entry which is preliminary data.</text>
</comment>
<feature type="transmembrane region" description="Helical" evidence="9">
    <location>
        <begin position="340"/>
        <end position="359"/>
    </location>
</feature>
<evidence type="ECO:0000313" key="10">
    <source>
        <dbReference type="EMBL" id="RJP24068.1"/>
    </source>
</evidence>